<reference evidence="2" key="1">
    <citation type="journal article" date="2020" name="Nature">
        <title>Giant virus diversity and host interactions through global metagenomics.</title>
        <authorList>
            <person name="Schulz F."/>
            <person name="Roux S."/>
            <person name="Paez-Espino D."/>
            <person name="Jungbluth S."/>
            <person name="Walsh D.A."/>
            <person name="Denef V.J."/>
            <person name="McMahon K.D."/>
            <person name="Konstantinidis K.T."/>
            <person name="Eloe-Fadrosh E.A."/>
            <person name="Kyrpides N.C."/>
            <person name="Woyke T."/>
        </authorList>
    </citation>
    <scope>NUCLEOTIDE SEQUENCE</scope>
    <source>
        <strain evidence="2">GVMAG-M-3300017989-17</strain>
    </source>
</reference>
<dbReference type="SUPFAM" id="SSF102405">
    <property type="entry name" value="MCP/YpsA-like"/>
    <property type="match status" value="1"/>
</dbReference>
<proteinExistence type="predicted"/>
<evidence type="ECO:0000313" key="2">
    <source>
        <dbReference type="EMBL" id="QHS93392.1"/>
    </source>
</evidence>
<evidence type="ECO:0000259" key="1">
    <source>
        <dbReference type="Pfam" id="PF10686"/>
    </source>
</evidence>
<dbReference type="InterPro" id="IPR019627">
    <property type="entry name" value="YAcAr"/>
</dbReference>
<accession>A0A6C0BN01</accession>
<name>A0A6C0BN01_9ZZZZ</name>
<dbReference type="EMBL" id="MN739203">
    <property type="protein sequence ID" value="QHS93392.1"/>
    <property type="molecule type" value="Genomic_DNA"/>
</dbReference>
<sequence length="121" mass="13610">MKLAIVGSRDFQNEVQFNDWMREALAEWSAETTPPILVVSGGARGADSLGEKWANARGIETLIFKPDWKTHGKRAGILRNYDIISAATHVIAFPSRHGRGTQHSIRVAREQQKPVLVYWID</sequence>
<protein>
    <recommendedName>
        <fullName evidence="1">YspA cpYpsA-related SLOG domain-containing protein</fullName>
    </recommendedName>
</protein>
<dbReference type="AlphaFoldDB" id="A0A6C0BN01"/>
<organism evidence="2">
    <name type="scientific">viral metagenome</name>
    <dbReference type="NCBI Taxonomy" id="1070528"/>
    <lineage>
        <taxon>unclassified sequences</taxon>
        <taxon>metagenomes</taxon>
        <taxon>organismal metagenomes</taxon>
    </lineage>
</organism>
<feature type="domain" description="YspA cpYpsA-related SLOG" evidence="1">
    <location>
        <begin position="1"/>
        <end position="71"/>
    </location>
</feature>
<dbReference type="Pfam" id="PF10686">
    <property type="entry name" value="YAcAr"/>
    <property type="match status" value="1"/>
</dbReference>